<reference evidence="3 4" key="1">
    <citation type="submission" date="2017-04" db="EMBL/GenBank/DDBJ databases">
        <authorList>
            <person name="Afonso C.L."/>
            <person name="Miller P.J."/>
            <person name="Scott M.A."/>
            <person name="Spackman E."/>
            <person name="Goraichik I."/>
            <person name="Dimitrov K.M."/>
            <person name="Suarez D.L."/>
            <person name="Swayne D.E."/>
        </authorList>
    </citation>
    <scope>NUCLEOTIDE SEQUENCE [LARGE SCALE GENOMIC DNA]</scope>
    <source>
        <strain evidence="3 4">DSM 43828</strain>
    </source>
</reference>
<dbReference type="RefSeq" id="WP_084425467.1">
    <property type="nucleotide sequence ID" value="NZ_FWXV01000001.1"/>
</dbReference>
<dbReference type="SUPFAM" id="SSF52833">
    <property type="entry name" value="Thioredoxin-like"/>
    <property type="match status" value="1"/>
</dbReference>
<dbReference type="InterPro" id="IPR013766">
    <property type="entry name" value="Thioredoxin_domain"/>
</dbReference>
<dbReference type="InterPro" id="IPR036249">
    <property type="entry name" value="Thioredoxin-like_sf"/>
</dbReference>
<sequence>MPLLTAAVVIVGILCVIDLLLSFGIIRRLREQNETLRKVQQQAGGGIDADIALPAGSTVAMFTATAVSGAEVSNLDGTGFLIGFFTPNCEPCKERMPEFIEYATRFDGRVIAVADVDPGAADDMVGRLGEVAEVVLERDGGPVHQALGAKGYPALSLVDGSGTVVASGWEISALPVPANR</sequence>
<dbReference type="CDD" id="cd02966">
    <property type="entry name" value="TlpA_like_family"/>
    <property type="match status" value="1"/>
</dbReference>
<feature type="domain" description="Thioredoxin" evidence="2">
    <location>
        <begin position="53"/>
        <end position="180"/>
    </location>
</feature>
<dbReference type="InterPro" id="IPR017937">
    <property type="entry name" value="Thioredoxin_CS"/>
</dbReference>
<evidence type="ECO:0000256" key="1">
    <source>
        <dbReference type="SAM" id="Phobius"/>
    </source>
</evidence>
<dbReference type="OrthoDB" id="128449at2"/>
<dbReference type="Proteomes" id="UP000192674">
    <property type="component" value="Unassembled WGS sequence"/>
</dbReference>
<evidence type="ECO:0000313" key="4">
    <source>
        <dbReference type="Proteomes" id="UP000192674"/>
    </source>
</evidence>
<keyword evidence="1" id="KW-0812">Transmembrane</keyword>
<dbReference type="PROSITE" id="PS00194">
    <property type="entry name" value="THIOREDOXIN_1"/>
    <property type="match status" value="1"/>
</dbReference>
<keyword evidence="1" id="KW-1133">Transmembrane helix</keyword>
<name>A0A1Y5X8C5_KIBAR</name>
<evidence type="ECO:0000313" key="3">
    <source>
        <dbReference type="EMBL" id="SMC74926.1"/>
    </source>
</evidence>
<keyword evidence="1" id="KW-0472">Membrane</keyword>
<dbReference type="PROSITE" id="PS51352">
    <property type="entry name" value="THIOREDOXIN_2"/>
    <property type="match status" value="1"/>
</dbReference>
<proteinExistence type="predicted"/>
<feature type="transmembrane region" description="Helical" evidence="1">
    <location>
        <begin position="6"/>
        <end position="26"/>
    </location>
</feature>
<keyword evidence="4" id="KW-1185">Reference proteome</keyword>
<dbReference type="Gene3D" id="3.40.30.10">
    <property type="entry name" value="Glutaredoxin"/>
    <property type="match status" value="1"/>
</dbReference>
<protein>
    <submittedName>
        <fullName evidence="3">Thiol-disulfide isomerase or thioredoxin</fullName>
    </submittedName>
</protein>
<evidence type="ECO:0000259" key="2">
    <source>
        <dbReference type="PROSITE" id="PS51352"/>
    </source>
</evidence>
<dbReference type="EMBL" id="FWXV01000001">
    <property type="protein sequence ID" value="SMC74926.1"/>
    <property type="molecule type" value="Genomic_DNA"/>
</dbReference>
<gene>
    <name evidence="3" type="ORF">SAMN05661093_01891</name>
</gene>
<organism evidence="3 4">
    <name type="scientific">Kibdelosporangium aridum</name>
    <dbReference type="NCBI Taxonomy" id="2030"/>
    <lineage>
        <taxon>Bacteria</taxon>
        <taxon>Bacillati</taxon>
        <taxon>Actinomycetota</taxon>
        <taxon>Actinomycetes</taxon>
        <taxon>Pseudonocardiales</taxon>
        <taxon>Pseudonocardiaceae</taxon>
        <taxon>Kibdelosporangium</taxon>
    </lineage>
</organism>
<dbReference type="AlphaFoldDB" id="A0A1Y5X8C5"/>
<dbReference type="GO" id="GO:0016853">
    <property type="term" value="F:isomerase activity"/>
    <property type="evidence" value="ECO:0007669"/>
    <property type="project" value="UniProtKB-KW"/>
</dbReference>
<accession>A0A1Y5X8C5</accession>
<keyword evidence="3" id="KW-0413">Isomerase</keyword>